<evidence type="ECO:0000313" key="3">
    <source>
        <dbReference type="EMBL" id="CAE0392702.1"/>
    </source>
</evidence>
<name>A0A7S3P2Y7_EUPCR</name>
<organism evidence="3">
    <name type="scientific">Euplotes crassus</name>
    <dbReference type="NCBI Taxonomy" id="5936"/>
    <lineage>
        <taxon>Eukaryota</taxon>
        <taxon>Sar</taxon>
        <taxon>Alveolata</taxon>
        <taxon>Ciliophora</taxon>
        <taxon>Intramacronucleata</taxon>
        <taxon>Spirotrichea</taxon>
        <taxon>Hypotrichia</taxon>
        <taxon>Euplotida</taxon>
        <taxon>Euplotidae</taxon>
        <taxon>Moneuplotes</taxon>
    </lineage>
</organism>
<accession>A0A7S3P2Y7</accession>
<reference evidence="3" key="1">
    <citation type="submission" date="2021-01" db="EMBL/GenBank/DDBJ databases">
        <authorList>
            <person name="Corre E."/>
            <person name="Pelletier E."/>
            <person name="Niang G."/>
            <person name="Scheremetjew M."/>
            <person name="Finn R."/>
            <person name="Kale V."/>
            <person name="Holt S."/>
            <person name="Cochrane G."/>
            <person name="Meng A."/>
            <person name="Brown T."/>
            <person name="Cohen L."/>
        </authorList>
    </citation>
    <scope>NUCLEOTIDE SEQUENCE</scope>
    <source>
        <strain evidence="3">CT5</strain>
    </source>
</reference>
<proteinExistence type="predicted"/>
<dbReference type="EMBL" id="HBIK01037766">
    <property type="protein sequence ID" value="CAE0392702.1"/>
    <property type="molecule type" value="Transcribed_RNA"/>
</dbReference>
<sequence length="255" mass="30254">MALEQKFYQIRDSLMKVRVSLLEGTANEFDFYRYLPKRDKDLPDEIRSQIRKKFRAVFQLFVQRVRNNSSKEVETLKKIQDMMTLRQFKIYELNDFKIDADITSDDQDLIKNTLIPIADIIKTRTENFQSFQKNNQKLFVDYFRKKAIKSGAHMKQNVPGFDRNPSFVHQHSYSSLPMESGTRKAESKKPNKEVINAKLKLAETHEIPSEWENKVEKITNLLEYQNAKICRMIEEFKDEQDEIENEIKEVMGKVE</sequence>
<keyword evidence="1" id="KW-0175">Coiled coil</keyword>
<evidence type="ECO:0000256" key="2">
    <source>
        <dbReference type="SAM" id="MobiDB-lite"/>
    </source>
</evidence>
<feature type="coiled-coil region" evidence="1">
    <location>
        <begin position="226"/>
        <end position="253"/>
    </location>
</feature>
<evidence type="ECO:0000256" key="1">
    <source>
        <dbReference type="SAM" id="Coils"/>
    </source>
</evidence>
<dbReference type="AlphaFoldDB" id="A0A7S3P2Y7"/>
<feature type="region of interest" description="Disordered" evidence="2">
    <location>
        <begin position="172"/>
        <end position="191"/>
    </location>
</feature>
<gene>
    <name evidence="3" type="ORF">ECRA1380_LOCUS17679</name>
</gene>
<feature type="compositionally biased region" description="Basic and acidic residues" evidence="2">
    <location>
        <begin position="181"/>
        <end position="191"/>
    </location>
</feature>
<protein>
    <submittedName>
        <fullName evidence="3">Uncharacterized protein</fullName>
    </submittedName>
</protein>